<feature type="transmembrane region" description="Helical" evidence="1">
    <location>
        <begin position="29"/>
        <end position="52"/>
    </location>
</feature>
<keyword evidence="1" id="KW-0812">Transmembrane</keyword>
<comment type="caution">
    <text evidence="2">The sequence shown here is derived from an EMBL/GenBank/DDBJ whole genome shotgun (WGS) entry which is preliminary data.</text>
</comment>
<gene>
    <name evidence="2" type="ORF">DERF_002077</name>
</gene>
<keyword evidence="1" id="KW-1133">Transmembrane helix</keyword>
<evidence type="ECO:0000256" key="1">
    <source>
        <dbReference type="SAM" id="Phobius"/>
    </source>
</evidence>
<protein>
    <submittedName>
        <fullName evidence="2">Uncharacterized protein</fullName>
    </submittedName>
</protein>
<reference evidence="2" key="1">
    <citation type="submission" date="2013-05" db="EMBL/GenBank/DDBJ databases">
        <authorList>
            <person name="Yim A.K.Y."/>
            <person name="Chan T.F."/>
            <person name="Ji K.M."/>
            <person name="Liu X.Y."/>
            <person name="Zhou J.W."/>
            <person name="Li R.Q."/>
            <person name="Yang K.Y."/>
            <person name="Li J."/>
            <person name="Li M."/>
            <person name="Law P.T.W."/>
            <person name="Wu Y.L."/>
            <person name="Cai Z.L."/>
            <person name="Qin H."/>
            <person name="Bao Y."/>
            <person name="Leung R.K.K."/>
            <person name="Ng P.K.S."/>
            <person name="Zou J."/>
            <person name="Zhong X.J."/>
            <person name="Ran P.X."/>
            <person name="Zhong N.S."/>
            <person name="Liu Z.G."/>
            <person name="Tsui S.K.W."/>
        </authorList>
    </citation>
    <scope>NUCLEOTIDE SEQUENCE</scope>
    <source>
        <strain evidence="2">Derf</strain>
        <tissue evidence="2">Whole organism</tissue>
    </source>
</reference>
<sequence>MKKFFNININLEYKLGVKKKEEERQVRKIVDFILTIGSTIFNVALDRLTFILKSLMDKMYQQQQQQQGSVQLEYQCNQ</sequence>
<dbReference type="Proteomes" id="UP000790347">
    <property type="component" value="Unassembled WGS sequence"/>
</dbReference>
<evidence type="ECO:0000313" key="2">
    <source>
        <dbReference type="EMBL" id="KAH9528106.1"/>
    </source>
</evidence>
<organism evidence="2 3">
    <name type="scientific">Dermatophagoides farinae</name>
    <name type="common">American house dust mite</name>
    <dbReference type="NCBI Taxonomy" id="6954"/>
    <lineage>
        <taxon>Eukaryota</taxon>
        <taxon>Metazoa</taxon>
        <taxon>Ecdysozoa</taxon>
        <taxon>Arthropoda</taxon>
        <taxon>Chelicerata</taxon>
        <taxon>Arachnida</taxon>
        <taxon>Acari</taxon>
        <taxon>Acariformes</taxon>
        <taxon>Sarcoptiformes</taxon>
        <taxon>Astigmata</taxon>
        <taxon>Psoroptidia</taxon>
        <taxon>Analgoidea</taxon>
        <taxon>Pyroglyphidae</taxon>
        <taxon>Dermatophagoidinae</taxon>
        <taxon>Dermatophagoides</taxon>
    </lineage>
</organism>
<dbReference type="AlphaFoldDB" id="A0A922IAS9"/>
<name>A0A922IAS9_DERFA</name>
<reference evidence="2" key="2">
    <citation type="journal article" date="2022" name="Res Sq">
        <title>Comparative Genomics Reveals Insights into the Divergent Evolution of Astigmatic Mites and Household Pest Adaptations.</title>
        <authorList>
            <person name="Xiong Q."/>
            <person name="Wan A.T.-Y."/>
            <person name="Liu X.-Y."/>
            <person name="Fung C.S.-H."/>
            <person name="Xiao X."/>
            <person name="Malainual N."/>
            <person name="Hou J."/>
            <person name="Wang L."/>
            <person name="Wang M."/>
            <person name="Yang K."/>
            <person name="Cui Y."/>
            <person name="Leung E."/>
            <person name="Nong W."/>
            <person name="Shin S.-K."/>
            <person name="Au S."/>
            <person name="Jeong K.Y."/>
            <person name="Chew F.T."/>
            <person name="Hui J."/>
            <person name="Leung T.F."/>
            <person name="Tungtrongchitr A."/>
            <person name="Zhong N."/>
            <person name="Liu Z."/>
            <person name="Tsui S."/>
        </authorList>
    </citation>
    <scope>NUCLEOTIDE SEQUENCE</scope>
    <source>
        <strain evidence="2">Derf</strain>
        <tissue evidence="2">Whole organism</tissue>
    </source>
</reference>
<evidence type="ECO:0000313" key="3">
    <source>
        <dbReference type="Proteomes" id="UP000790347"/>
    </source>
</evidence>
<keyword evidence="3" id="KW-1185">Reference proteome</keyword>
<keyword evidence="1" id="KW-0472">Membrane</keyword>
<dbReference type="EMBL" id="ASGP02000001">
    <property type="protein sequence ID" value="KAH9528106.1"/>
    <property type="molecule type" value="Genomic_DNA"/>
</dbReference>
<proteinExistence type="predicted"/>
<accession>A0A922IAS9</accession>